<dbReference type="CDD" id="cd10810">
    <property type="entry name" value="GH38N_AMII_LAM_like"/>
    <property type="match status" value="1"/>
</dbReference>
<dbReference type="AlphaFoldDB" id="A0AAF3J5H9"/>
<accession>A0AAF3J5H9</accession>
<dbReference type="Pfam" id="PF17677">
    <property type="entry name" value="Glyco_hydro38C2"/>
    <property type="match status" value="1"/>
</dbReference>
<dbReference type="Pfam" id="PF09261">
    <property type="entry name" value="Alpha-mann_mid"/>
    <property type="match status" value="1"/>
</dbReference>
<comment type="similarity">
    <text evidence="3">Belongs to the glycosyl hydrolase 38 family.</text>
</comment>
<organism evidence="12 13">
    <name type="scientific">Mesorhabditis belari</name>
    <dbReference type="NCBI Taxonomy" id="2138241"/>
    <lineage>
        <taxon>Eukaryota</taxon>
        <taxon>Metazoa</taxon>
        <taxon>Ecdysozoa</taxon>
        <taxon>Nematoda</taxon>
        <taxon>Chromadorea</taxon>
        <taxon>Rhabditida</taxon>
        <taxon>Rhabditina</taxon>
        <taxon>Rhabditomorpha</taxon>
        <taxon>Rhabditoidea</taxon>
        <taxon>Rhabditidae</taxon>
        <taxon>Mesorhabditinae</taxon>
        <taxon>Mesorhabditis</taxon>
    </lineage>
</organism>
<dbReference type="PANTHER" id="PTHR11607:SF3">
    <property type="entry name" value="LYSOSOMAL ALPHA-MANNOSIDASE"/>
    <property type="match status" value="1"/>
</dbReference>
<keyword evidence="10" id="KW-0326">Glycosidase</keyword>
<dbReference type="InterPro" id="IPR015341">
    <property type="entry name" value="Glyco_hydro_38_cen"/>
</dbReference>
<evidence type="ECO:0000313" key="12">
    <source>
        <dbReference type="Proteomes" id="UP000887575"/>
    </source>
</evidence>
<dbReference type="InterPro" id="IPR050843">
    <property type="entry name" value="Glycosyl_Hydrlase_38"/>
</dbReference>
<dbReference type="InterPro" id="IPR011330">
    <property type="entry name" value="Glyco_hydro/deAcase_b/a-brl"/>
</dbReference>
<dbReference type="SMART" id="SM00872">
    <property type="entry name" value="Alpha-mann_mid"/>
    <property type="match status" value="1"/>
</dbReference>
<dbReference type="FunFam" id="1.20.1270.50:FF:000003">
    <property type="entry name" value="Alpha-mannosidase"/>
    <property type="match status" value="1"/>
</dbReference>
<dbReference type="InterPro" id="IPR041147">
    <property type="entry name" value="GH38_C"/>
</dbReference>
<dbReference type="FunFam" id="2.60.40.1180:FF:000082">
    <property type="entry name" value="Alpha-mannosidase"/>
    <property type="match status" value="1"/>
</dbReference>
<dbReference type="Pfam" id="PF01074">
    <property type="entry name" value="Glyco_hydro_38N"/>
    <property type="match status" value="1"/>
</dbReference>
<dbReference type="Gene3D" id="1.20.1270.50">
    <property type="entry name" value="Glycoside hydrolase family 38, central domain"/>
    <property type="match status" value="2"/>
</dbReference>
<dbReference type="SUPFAM" id="SSF88713">
    <property type="entry name" value="Glycoside hydrolase/deacetylase"/>
    <property type="match status" value="1"/>
</dbReference>
<evidence type="ECO:0000256" key="4">
    <source>
        <dbReference type="ARBA" id="ARBA00012752"/>
    </source>
</evidence>
<dbReference type="Gene3D" id="2.60.40.1360">
    <property type="match status" value="1"/>
</dbReference>
<keyword evidence="6" id="KW-0378">Hydrolase</keyword>
<dbReference type="Gene3D" id="2.70.98.30">
    <property type="entry name" value="Golgi alpha-mannosidase II, domain 4"/>
    <property type="match status" value="2"/>
</dbReference>
<keyword evidence="9" id="KW-0325">Glycoprotein</keyword>
<dbReference type="GO" id="GO:0030246">
    <property type="term" value="F:carbohydrate binding"/>
    <property type="evidence" value="ECO:0007669"/>
    <property type="project" value="InterPro"/>
</dbReference>
<evidence type="ECO:0000256" key="10">
    <source>
        <dbReference type="ARBA" id="ARBA00023295"/>
    </source>
</evidence>
<dbReference type="InterPro" id="IPR011013">
    <property type="entry name" value="Gal_mutarotase_sf_dom"/>
</dbReference>
<feature type="domain" description="Glycoside hydrolase family 38 central" evidence="11">
    <location>
        <begin position="372"/>
        <end position="447"/>
    </location>
</feature>
<dbReference type="SUPFAM" id="SSF88688">
    <property type="entry name" value="Families 57/38 glycoside transferase middle domain"/>
    <property type="match status" value="1"/>
</dbReference>
<evidence type="ECO:0000256" key="1">
    <source>
        <dbReference type="ARBA" id="ARBA00000365"/>
    </source>
</evidence>
<evidence type="ECO:0000259" key="11">
    <source>
        <dbReference type="SMART" id="SM00872"/>
    </source>
</evidence>
<dbReference type="Gene3D" id="3.20.110.10">
    <property type="entry name" value="Glycoside hydrolase 38, N terminal domain"/>
    <property type="match status" value="1"/>
</dbReference>
<keyword evidence="8" id="KW-1015">Disulfide bond</keyword>
<dbReference type="WBParaSite" id="MBELARI_LOCUS17484">
    <property type="protein sequence ID" value="MBELARI_LOCUS17484"/>
    <property type="gene ID" value="MBELARI_LOCUS17484"/>
</dbReference>
<dbReference type="InterPro" id="IPR028995">
    <property type="entry name" value="Glyco_hydro_57/38_cen_sf"/>
</dbReference>
<dbReference type="GO" id="GO:0046872">
    <property type="term" value="F:metal ion binding"/>
    <property type="evidence" value="ECO:0007669"/>
    <property type="project" value="UniProtKB-KW"/>
</dbReference>
<dbReference type="FunFam" id="3.20.110.10:FF:000001">
    <property type="entry name" value="Alpha-mannosidase"/>
    <property type="match status" value="1"/>
</dbReference>
<dbReference type="FunFam" id="1.20.1270.50:FF:000002">
    <property type="entry name" value="Alpha-mannosidase"/>
    <property type="match status" value="1"/>
</dbReference>
<evidence type="ECO:0000313" key="13">
    <source>
        <dbReference type="WBParaSite" id="MBELARI_LOCUS17484"/>
    </source>
</evidence>
<name>A0AAF3J5H9_9BILA</name>
<proteinExistence type="inferred from homology"/>
<dbReference type="GO" id="GO:0005764">
    <property type="term" value="C:lysosome"/>
    <property type="evidence" value="ECO:0007669"/>
    <property type="project" value="TreeGrafter"/>
</dbReference>
<dbReference type="Gene3D" id="2.60.40.1180">
    <property type="entry name" value="Golgi alpha-mannosidase II"/>
    <property type="match status" value="1"/>
</dbReference>
<evidence type="ECO:0000256" key="8">
    <source>
        <dbReference type="ARBA" id="ARBA00023157"/>
    </source>
</evidence>
<dbReference type="EC" id="3.2.1.24" evidence="4"/>
<dbReference type="GO" id="GO:0004559">
    <property type="term" value="F:alpha-mannosidase activity"/>
    <property type="evidence" value="ECO:0007669"/>
    <property type="project" value="UniProtKB-EC"/>
</dbReference>
<keyword evidence="7" id="KW-0862">Zinc</keyword>
<dbReference type="PANTHER" id="PTHR11607">
    <property type="entry name" value="ALPHA-MANNOSIDASE"/>
    <property type="match status" value="1"/>
</dbReference>
<evidence type="ECO:0000256" key="3">
    <source>
        <dbReference type="ARBA" id="ARBA00009792"/>
    </source>
</evidence>
<keyword evidence="12" id="KW-1185">Reference proteome</keyword>
<dbReference type="InterPro" id="IPR027291">
    <property type="entry name" value="Glyco_hydro_38_N_sf"/>
</dbReference>
<dbReference type="InterPro" id="IPR000602">
    <property type="entry name" value="Glyco_hydro_38_N"/>
</dbReference>
<dbReference type="GO" id="GO:0006013">
    <property type="term" value="P:mannose metabolic process"/>
    <property type="evidence" value="ECO:0007669"/>
    <property type="project" value="InterPro"/>
</dbReference>
<reference evidence="13" key="1">
    <citation type="submission" date="2024-02" db="UniProtKB">
        <authorList>
            <consortium name="WormBaseParasite"/>
        </authorList>
    </citation>
    <scope>IDENTIFICATION</scope>
</reference>
<evidence type="ECO:0000256" key="6">
    <source>
        <dbReference type="ARBA" id="ARBA00022801"/>
    </source>
</evidence>
<dbReference type="Proteomes" id="UP000887575">
    <property type="component" value="Unassembled WGS sequence"/>
</dbReference>
<protein>
    <recommendedName>
        <fullName evidence="4">alpha-mannosidase</fullName>
        <ecNumber evidence="4">3.2.1.24</ecNumber>
    </recommendedName>
</protein>
<evidence type="ECO:0000256" key="7">
    <source>
        <dbReference type="ARBA" id="ARBA00022833"/>
    </source>
</evidence>
<comment type="cofactor">
    <cofactor evidence="2">
        <name>Zn(2+)</name>
        <dbReference type="ChEBI" id="CHEBI:29105"/>
    </cofactor>
</comment>
<sequence length="852" mass="96602">MANLSSQATLGLLELADFLQHQLDLFLVSVFSAFAGNCSWDRCNPWSKDKNVINVHLIPHTHDDLGWIKTVDEYYYGAKPGLVPVGVQYIYNTVIDELEKHPDRKFSFAETGFLHRWTSSHSDYEKHRLQKLIKTGQIEMIGGGWVQNDEAASHYIDIIDQMTLGLEKLERFYGDCGKPTVGWQIDPFGHSKEMANLYAMMGYTSVFFARMHYLEKDRRLQNKSLEFVWSGSEDLKTQLLTGAFFQDNYGPPPGFCWDALCGDDPIMDNPELMGYNVDKKVDDFVKYVKNQTTFQRHNHVMLLMGSDFQYTNANPWYENMDKLIKFVNANKKLNINVFYSTPSCYVSAVTEAAPHLDNKNDDFFPYASSAHSFWTGYFTSKPAFKRMIRQASQYLQLAKQLDANFFLGPMDDSDVEVMKKASALNQHHDAVTGTARENVTKDYEYQLHRGALELETIINDALNKIPKTKAKLPFHKMCLLMNETVCEETKQASFAVTIFNPLGQTVDKIVRIPYHQSGATVTDDKGNAIKVQISKTFQVPTISSTETAPFELAIPVTLDPLGFRTYFVQQSALRLFTPRMAIYPKANDKVFIENEVLRLDFNDNGSLESVFDKTTNTSKALHQEFYFYEGVTKWNDTQPTGAYIFRPLHQNASAIGATCKLEVVKGLLVQELHRRCYTDDHWGVDEALNEPGKDGKGLVIRGSHWLLLTASKDAAMVHRPLAVQKFNEPILAFASVTNASDYRENLPTRFAGLTRSLPSSVNLLTLEKKGSTNLLLRLEHIFQGDESSTVSRPMDIDLTGLFNNFDIIAAKELTLAGNRNVTGTQIMRGNDLTVRLSPQEIKTFELLVKEKL</sequence>
<dbReference type="InterPro" id="IPR037094">
    <property type="entry name" value="Glyco_hydro_38_cen_sf"/>
</dbReference>
<evidence type="ECO:0000256" key="9">
    <source>
        <dbReference type="ARBA" id="ARBA00023180"/>
    </source>
</evidence>
<evidence type="ECO:0000256" key="5">
    <source>
        <dbReference type="ARBA" id="ARBA00022723"/>
    </source>
</evidence>
<dbReference type="SUPFAM" id="SSF74650">
    <property type="entry name" value="Galactose mutarotase-like"/>
    <property type="match status" value="1"/>
</dbReference>
<dbReference type="InterPro" id="IPR013780">
    <property type="entry name" value="Glyco_hydro_b"/>
</dbReference>
<comment type="catalytic activity">
    <reaction evidence="1">
        <text>Hydrolysis of terminal, non-reducing alpha-D-mannose residues in alpha-D-mannosides.</text>
        <dbReference type="EC" id="3.2.1.24"/>
    </reaction>
</comment>
<keyword evidence="5" id="KW-0479">Metal-binding</keyword>
<evidence type="ECO:0000256" key="2">
    <source>
        <dbReference type="ARBA" id="ARBA00001947"/>
    </source>
</evidence>